<dbReference type="Pfam" id="PF03308">
    <property type="entry name" value="MeaB"/>
    <property type="match status" value="1"/>
</dbReference>
<keyword evidence="3" id="KW-0378">Hydrolase</keyword>
<comment type="caution">
    <text evidence="7">The sequence shown here is derived from an EMBL/GenBank/DDBJ whole genome shotgun (WGS) entry which is preliminary data.</text>
</comment>
<dbReference type="GO" id="GO:0005525">
    <property type="term" value="F:GTP binding"/>
    <property type="evidence" value="ECO:0007669"/>
    <property type="project" value="UniProtKB-KW"/>
</dbReference>
<evidence type="ECO:0000256" key="3">
    <source>
        <dbReference type="ARBA" id="ARBA00022801"/>
    </source>
</evidence>
<dbReference type="InterPro" id="IPR052040">
    <property type="entry name" value="GTPase/Isobutyryl-CoA_mutase"/>
</dbReference>
<proteinExistence type="inferred from homology"/>
<dbReference type="SUPFAM" id="SSF52540">
    <property type="entry name" value="P-loop containing nucleoside triphosphate hydrolases"/>
    <property type="match status" value="1"/>
</dbReference>
<dbReference type="Proteomes" id="UP000241848">
    <property type="component" value="Unassembled WGS sequence"/>
</dbReference>
<dbReference type="CDD" id="cd03114">
    <property type="entry name" value="MMAA-like"/>
    <property type="match status" value="1"/>
</dbReference>
<dbReference type="PANTHER" id="PTHR43087:SF1">
    <property type="entry name" value="LAO_AO TRANSPORT SYSTEM ATPASE"/>
    <property type="match status" value="1"/>
</dbReference>
<dbReference type="EMBL" id="PXYV01000001">
    <property type="protein sequence ID" value="PSR24084.1"/>
    <property type="molecule type" value="Genomic_DNA"/>
</dbReference>
<accession>A0A2T2WPD8</accession>
<evidence type="ECO:0000313" key="7">
    <source>
        <dbReference type="EMBL" id="PSR24084.1"/>
    </source>
</evidence>
<sequence>MTDVDSLAQGIQHQQKRAIARGLSWIERDQQLGKDLVRTLFPLAGHAHVIGITGAPGVGKSTLVNRLALALRSQGQRIGILAVDPSSPFSGGAILGDRIRMQDSVMDEGVFMRSLATRGHLGGLSRATFGAVTLLDAAGFDSVLIETVGAGQSEVEVMQLAHSTVVVQAPGLGDDIQAIKAGILEIGQIFVVNKADHEGADHTVRAIRGMLTLGLEHLDWFPPILKTVAERDEGTDAVIRALQDHRAYLQESGQWARMRADQTTHIIELAVRDWAEEALRAARSDANWDKWHEDVLTGRRDAAHVATEVVRRRLAWD</sequence>
<dbReference type="SMART" id="SM00382">
    <property type="entry name" value="AAA"/>
    <property type="match status" value="1"/>
</dbReference>
<evidence type="ECO:0000256" key="5">
    <source>
        <dbReference type="ARBA" id="ARBA00023186"/>
    </source>
</evidence>
<organism evidence="7 8">
    <name type="scientific">Sulfobacillus acidophilus</name>
    <dbReference type="NCBI Taxonomy" id="53633"/>
    <lineage>
        <taxon>Bacteria</taxon>
        <taxon>Bacillati</taxon>
        <taxon>Bacillota</taxon>
        <taxon>Clostridia</taxon>
        <taxon>Eubacteriales</taxon>
        <taxon>Clostridiales Family XVII. Incertae Sedis</taxon>
        <taxon>Sulfobacillus</taxon>
    </lineage>
</organism>
<comment type="similarity">
    <text evidence="1">Belongs to the SIMIBI class G3E GTPase family. ArgK/MeaB subfamily.</text>
</comment>
<evidence type="ECO:0000256" key="4">
    <source>
        <dbReference type="ARBA" id="ARBA00023134"/>
    </source>
</evidence>
<reference evidence="7 8" key="1">
    <citation type="journal article" date="2014" name="BMC Genomics">
        <title>Comparison of environmental and isolate Sulfobacillus genomes reveals diverse carbon, sulfur, nitrogen, and hydrogen metabolisms.</title>
        <authorList>
            <person name="Justice N.B."/>
            <person name="Norman A."/>
            <person name="Brown C.T."/>
            <person name="Singh A."/>
            <person name="Thomas B.C."/>
            <person name="Banfield J.F."/>
        </authorList>
    </citation>
    <scope>NUCLEOTIDE SEQUENCE [LARGE SCALE GENOMIC DNA]</scope>
    <source>
        <strain evidence="7">AMDSBA3</strain>
    </source>
</reference>
<feature type="domain" description="AAA+ ATPase" evidence="6">
    <location>
        <begin position="46"/>
        <end position="217"/>
    </location>
</feature>
<evidence type="ECO:0000259" key="6">
    <source>
        <dbReference type="SMART" id="SM00382"/>
    </source>
</evidence>
<protein>
    <submittedName>
        <fullName evidence="7">Methylmalonyl Co-A mutase-associated GTPase MeaB</fullName>
    </submittedName>
</protein>
<dbReference type="NCBIfam" id="TIGR00750">
    <property type="entry name" value="lao"/>
    <property type="match status" value="1"/>
</dbReference>
<evidence type="ECO:0000313" key="8">
    <source>
        <dbReference type="Proteomes" id="UP000241848"/>
    </source>
</evidence>
<gene>
    <name evidence="7" type="ORF">C7B45_00245</name>
</gene>
<name>A0A2T2WPD8_9FIRM</name>
<evidence type="ECO:0000256" key="1">
    <source>
        <dbReference type="ARBA" id="ARBA00009625"/>
    </source>
</evidence>
<keyword evidence="2" id="KW-0547">Nucleotide-binding</keyword>
<dbReference type="Gene3D" id="3.40.50.300">
    <property type="entry name" value="P-loop containing nucleotide triphosphate hydrolases"/>
    <property type="match status" value="1"/>
</dbReference>
<dbReference type="AlphaFoldDB" id="A0A2T2WPD8"/>
<evidence type="ECO:0000256" key="2">
    <source>
        <dbReference type="ARBA" id="ARBA00022741"/>
    </source>
</evidence>
<dbReference type="PANTHER" id="PTHR43087">
    <property type="entry name" value="LYSINE/ARGININE/ORNITHINE TRANSPORT SYSTEM KINASE"/>
    <property type="match status" value="1"/>
</dbReference>
<dbReference type="InterPro" id="IPR027417">
    <property type="entry name" value="P-loop_NTPase"/>
</dbReference>
<keyword evidence="4" id="KW-0342">GTP-binding</keyword>
<dbReference type="GO" id="GO:0003924">
    <property type="term" value="F:GTPase activity"/>
    <property type="evidence" value="ECO:0007669"/>
    <property type="project" value="InterPro"/>
</dbReference>
<dbReference type="InterPro" id="IPR003593">
    <property type="entry name" value="AAA+_ATPase"/>
</dbReference>
<dbReference type="InterPro" id="IPR005129">
    <property type="entry name" value="GTPase_ArgK"/>
</dbReference>
<keyword evidence="5" id="KW-0143">Chaperone</keyword>